<dbReference type="SUPFAM" id="SSF55729">
    <property type="entry name" value="Acyl-CoA N-acyltransferases (Nat)"/>
    <property type="match status" value="1"/>
</dbReference>
<comment type="caution">
    <text evidence="2">The sequence shown here is derived from an EMBL/GenBank/DDBJ whole genome shotgun (WGS) entry which is preliminary data.</text>
</comment>
<dbReference type="PANTHER" id="PTHR43617">
    <property type="entry name" value="L-AMINO ACID N-ACETYLTRANSFERASE"/>
    <property type="match status" value="1"/>
</dbReference>
<feature type="domain" description="N-acetyltransferase" evidence="1">
    <location>
        <begin position="4"/>
        <end position="155"/>
    </location>
</feature>
<dbReference type="AlphaFoldDB" id="A0A1V4HGZ1"/>
<gene>
    <name evidence="2" type="ORF">BC351_29425</name>
</gene>
<evidence type="ECO:0000313" key="3">
    <source>
        <dbReference type="Proteomes" id="UP000190626"/>
    </source>
</evidence>
<dbReference type="Proteomes" id="UP000190626">
    <property type="component" value="Unassembled WGS sequence"/>
</dbReference>
<dbReference type="GO" id="GO:0016747">
    <property type="term" value="F:acyltransferase activity, transferring groups other than amino-acyl groups"/>
    <property type="evidence" value="ECO:0007669"/>
    <property type="project" value="InterPro"/>
</dbReference>
<organism evidence="2 3">
    <name type="scientific">Paenibacillus ferrarius</name>
    <dbReference type="NCBI Taxonomy" id="1469647"/>
    <lineage>
        <taxon>Bacteria</taxon>
        <taxon>Bacillati</taxon>
        <taxon>Bacillota</taxon>
        <taxon>Bacilli</taxon>
        <taxon>Bacillales</taxon>
        <taxon>Paenibacillaceae</taxon>
        <taxon>Paenibacillus</taxon>
    </lineage>
</organism>
<keyword evidence="3" id="KW-1185">Reference proteome</keyword>
<dbReference type="InterPro" id="IPR016181">
    <property type="entry name" value="Acyl_CoA_acyltransferase"/>
</dbReference>
<dbReference type="EMBL" id="MBTG01000018">
    <property type="protein sequence ID" value="OPH56014.1"/>
    <property type="molecule type" value="Genomic_DNA"/>
</dbReference>
<dbReference type="RefSeq" id="WP_079414518.1">
    <property type="nucleotide sequence ID" value="NZ_MBTG01000018.1"/>
</dbReference>
<dbReference type="PROSITE" id="PS51186">
    <property type="entry name" value="GNAT"/>
    <property type="match status" value="1"/>
</dbReference>
<evidence type="ECO:0000259" key="1">
    <source>
        <dbReference type="PROSITE" id="PS51186"/>
    </source>
</evidence>
<reference evidence="3" key="1">
    <citation type="submission" date="2016-07" db="EMBL/GenBank/DDBJ databases">
        <authorList>
            <person name="Florea S."/>
            <person name="Webb J.S."/>
            <person name="Jaromczyk J."/>
            <person name="Schardl C.L."/>
        </authorList>
    </citation>
    <scope>NUCLEOTIDE SEQUENCE [LARGE SCALE GENOMIC DNA]</scope>
    <source>
        <strain evidence="3">CY1</strain>
    </source>
</reference>
<dbReference type="Gene3D" id="3.40.630.30">
    <property type="match status" value="1"/>
</dbReference>
<dbReference type="STRING" id="1469647.BC351_29425"/>
<sequence length="156" mass="18223">MTELLIVPYKSDYKQDLIRLSYEWLEKYVNVEPEDERIINNPEEAVLNDGGFIFFAQYNNEIVGTVSLIKLEKENTFELAKLAVTEKYQGLKIGRRLMEKCIETSRLEDAQKIILFTNQKLIAAIELYKKFGFSFVPIGNNKYLEADLKMELELKN</sequence>
<dbReference type="InterPro" id="IPR050276">
    <property type="entry name" value="MshD_Acetyltransferase"/>
</dbReference>
<evidence type="ECO:0000313" key="2">
    <source>
        <dbReference type="EMBL" id="OPH56014.1"/>
    </source>
</evidence>
<dbReference type="Pfam" id="PF00583">
    <property type="entry name" value="Acetyltransf_1"/>
    <property type="match status" value="1"/>
</dbReference>
<protein>
    <submittedName>
        <fullName evidence="2">GCN5 family acetyltransferase</fullName>
    </submittedName>
</protein>
<name>A0A1V4HGZ1_9BACL</name>
<dbReference type="InterPro" id="IPR000182">
    <property type="entry name" value="GNAT_dom"/>
</dbReference>
<keyword evidence="2" id="KW-0808">Transferase</keyword>
<dbReference type="PANTHER" id="PTHR43617:SF36">
    <property type="entry name" value="GCN5-RELATED N-ACETYLTRANSFERASE"/>
    <property type="match status" value="1"/>
</dbReference>
<dbReference type="CDD" id="cd04301">
    <property type="entry name" value="NAT_SF"/>
    <property type="match status" value="1"/>
</dbReference>
<accession>A0A1V4HGZ1</accession>
<dbReference type="OrthoDB" id="9790865at2"/>
<proteinExistence type="predicted"/>